<dbReference type="GO" id="GO:0016787">
    <property type="term" value="F:hydrolase activity"/>
    <property type="evidence" value="ECO:0007669"/>
    <property type="project" value="UniProtKB-KW"/>
</dbReference>
<reference evidence="10" key="1">
    <citation type="submission" date="2016-04" db="EMBL/GenBank/DDBJ databases">
        <authorList>
            <person name="Nguyen H.D."/>
            <person name="Kesanakurti P."/>
            <person name="Cullis J."/>
            <person name="Levesque C.A."/>
            <person name="Hambleton S."/>
        </authorList>
    </citation>
    <scope>NUCLEOTIDE SEQUENCE</scope>
    <source>
        <strain evidence="10">DAOMC 238032</strain>
    </source>
</reference>
<proteinExistence type="predicted"/>
<dbReference type="InterPro" id="IPR043502">
    <property type="entry name" value="DNA/RNA_pol_sf"/>
</dbReference>
<dbReference type="SUPFAM" id="SSF56672">
    <property type="entry name" value="DNA/RNA polymerases"/>
    <property type="match status" value="1"/>
</dbReference>
<dbReference type="EMBL" id="LWDD02000450">
    <property type="protein sequence ID" value="KAE8260706.1"/>
    <property type="molecule type" value="Genomic_DNA"/>
</dbReference>
<name>A0A177UJE9_9BASI</name>
<evidence type="ECO:0000259" key="9">
    <source>
        <dbReference type="Pfam" id="PF24626"/>
    </source>
</evidence>
<dbReference type="Gene3D" id="3.30.420.10">
    <property type="entry name" value="Ribonuclease H-like superfamily/Ribonuclease H"/>
    <property type="match status" value="1"/>
</dbReference>
<dbReference type="Pfam" id="PF17917">
    <property type="entry name" value="RT_RNaseH"/>
    <property type="match status" value="1"/>
</dbReference>
<evidence type="ECO:0000256" key="5">
    <source>
        <dbReference type="ARBA" id="ARBA00022801"/>
    </source>
</evidence>
<dbReference type="InterPro" id="IPR050951">
    <property type="entry name" value="Retrovirus_Pol_polyprotein"/>
</dbReference>
<evidence type="ECO:0000259" key="8">
    <source>
        <dbReference type="Pfam" id="PF17917"/>
    </source>
</evidence>
<dbReference type="GO" id="GO:0003676">
    <property type="term" value="F:nucleic acid binding"/>
    <property type="evidence" value="ECO:0007669"/>
    <property type="project" value="InterPro"/>
</dbReference>
<keyword evidence="4" id="KW-0255">Endonuclease</keyword>
<dbReference type="InterPro" id="IPR056924">
    <property type="entry name" value="SH3_Tf2-1"/>
</dbReference>
<keyword evidence="3" id="KW-0540">Nuclease</keyword>
<dbReference type="InterPro" id="IPR036397">
    <property type="entry name" value="RNaseH_sf"/>
</dbReference>
<feature type="domain" description="Tf2-1-like SH3-like" evidence="9">
    <location>
        <begin position="140"/>
        <end position="199"/>
    </location>
</feature>
<organism evidence="10 11">
    <name type="scientific">Tilletia caries</name>
    <name type="common">wheat bunt fungus</name>
    <dbReference type="NCBI Taxonomy" id="13290"/>
    <lineage>
        <taxon>Eukaryota</taxon>
        <taxon>Fungi</taxon>
        <taxon>Dikarya</taxon>
        <taxon>Basidiomycota</taxon>
        <taxon>Ustilaginomycotina</taxon>
        <taxon>Exobasidiomycetes</taxon>
        <taxon>Tilletiales</taxon>
        <taxon>Tilletiaceae</taxon>
        <taxon>Tilletia</taxon>
    </lineage>
</organism>
<evidence type="ECO:0000256" key="1">
    <source>
        <dbReference type="ARBA" id="ARBA00022679"/>
    </source>
</evidence>
<dbReference type="InterPro" id="IPR012337">
    <property type="entry name" value="RNaseH-like_sf"/>
</dbReference>
<keyword evidence="5" id="KW-0378">Hydrolase</keyword>
<dbReference type="Pfam" id="PF24626">
    <property type="entry name" value="SH3_Tf2-1"/>
    <property type="match status" value="1"/>
</dbReference>
<dbReference type="PANTHER" id="PTHR37984:SF5">
    <property type="entry name" value="PROTEIN NYNRIN-LIKE"/>
    <property type="match status" value="1"/>
</dbReference>
<keyword evidence="1" id="KW-0808">Transferase</keyword>
<feature type="region of interest" description="Disordered" evidence="7">
    <location>
        <begin position="217"/>
        <end position="246"/>
    </location>
</feature>
<feature type="domain" description="Reverse transcriptase RNase H-like" evidence="8">
    <location>
        <begin position="293"/>
        <end position="352"/>
    </location>
</feature>
<comment type="caution">
    <text evidence="10">The sequence shown here is derived from an EMBL/GenBank/DDBJ whole genome shotgun (WGS) entry which is preliminary data.</text>
</comment>
<evidence type="ECO:0000256" key="4">
    <source>
        <dbReference type="ARBA" id="ARBA00022759"/>
    </source>
</evidence>
<dbReference type="AlphaFoldDB" id="A0A177UJE9"/>
<accession>A0A177UJE9</accession>
<keyword evidence="6" id="KW-0695">RNA-directed DNA polymerase</keyword>
<keyword evidence="2" id="KW-0548">Nucleotidyltransferase</keyword>
<evidence type="ECO:0000256" key="6">
    <source>
        <dbReference type="ARBA" id="ARBA00022918"/>
    </source>
</evidence>
<sequence length="409" mass="44358">MLALATSLGAVLSPSVPHHHQANPVERSIQTVKRVLQTLCLDSRAHWDKRAVPAAELAMNSTPSVSTGVCPFDLVFVAHPDVVHAVFDAQEHAGVGSFAERLTAAEARLEDARASLLEARRAQKARYDEGRAPVPPYAEGDMVFVRLPDRPIPGSMENKLAPQKMGPFRICAVLSDHRVRLELPDDLKIGDTFAVSQLDAVSGEQDPYATHREDFPTVVADPSAPDVPTAPSSRAPSPAPLPPRDRRAPAALREYAVSAAVHAMSPALYEVLRGPLHRARRVEVDGRAVVLMERPVAFLSRLTMPSEQKLVAPELELSCLAWAFGRFLHLLEGAEVTVVTDHAPLGAMLTSSAGARYGPVISRCRAQLMPHLAHLRFVHRPGSTHTNADALSRLVVRPETDVLFATGMC</sequence>
<reference evidence="10" key="2">
    <citation type="journal article" date="2019" name="IMA Fungus">
        <title>Genome sequencing and comparison of five Tilletia species to identify candidate genes for the detection of regulated species infecting wheat.</title>
        <authorList>
            <person name="Nguyen H.D.T."/>
            <person name="Sultana T."/>
            <person name="Kesanakurti P."/>
            <person name="Hambleton S."/>
        </authorList>
    </citation>
    <scope>NUCLEOTIDE SEQUENCE</scope>
    <source>
        <strain evidence="10">DAOMC 238032</strain>
    </source>
</reference>
<evidence type="ECO:0000313" key="11">
    <source>
        <dbReference type="Proteomes" id="UP000077671"/>
    </source>
</evidence>
<protein>
    <submittedName>
        <fullName evidence="10">Uncharacterized protein</fullName>
    </submittedName>
</protein>
<evidence type="ECO:0000256" key="3">
    <source>
        <dbReference type="ARBA" id="ARBA00022722"/>
    </source>
</evidence>
<dbReference type="SUPFAM" id="SSF53098">
    <property type="entry name" value="Ribonuclease H-like"/>
    <property type="match status" value="1"/>
</dbReference>
<dbReference type="GO" id="GO:0004519">
    <property type="term" value="F:endonuclease activity"/>
    <property type="evidence" value="ECO:0007669"/>
    <property type="project" value="UniProtKB-KW"/>
</dbReference>
<dbReference type="InterPro" id="IPR041373">
    <property type="entry name" value="RT_RNaseH"/>
</dbReference>
<dbReference type="GO" id="GO:0003964">
    <property type="term" value="F:RNA-directed DNA polymerase activity"/>
    <property type="evidence" value="ECO:0007669"/>
    <property type="project" value="UniProtKB-KW"/>
</dbReference>
<dbReference type="PANTHER" id="PTHR37984">
    <property type="entry name" value="PROTEIN CBG26694"/>
    <property type="match status" value="1"/>
</dbReference>
<dbReference type="Proteomes" id="UP000077671">
    <property type="component" value="Unassembled WGS sequence"/>
</dbReference>
<gene>
    <name evidence="10" type="ORF">A4X03_0g3725</name>
</gene>
<evidence type="ECO:0000256" key="7">
    <source>
        <dbReference type="SAM" id="MobiDB-lite"/>
    </source>
</evidence>
<evidence type="ECO:0000256" key="2">
    <source>
        <dbReference type="ARBA" id="ARBA00022695"/>
    </source>
</evidence>
<evidence type="ECO:0000313" key="10">
    <source>
        <dbReference type="EMBL" id="KAE8260706.1"/>
    </source>
</evidence>